<dbReference type="RefSeq" id="WP_073177958.1">
    <property type="nucleotide sequence ID" value="NZ_FQWL01000002.1"/>
</dbReference>
<dbReference type="EMBL" id="FQWL01000002">
    <property type="protein sequence ID" value="SHG50752.1"/>
    <property type="molecule type" value="Genomic_DNA"/>
</dbReference>
<keyword evidence="1" id="KW-0472">Membrane</keyword>
<proteinExistence type="predicted"/>
<reference evidence="3" key="1">
    <citation type="submission" date="2016-11" db="EMBL/GenBank/DDBJ databases">
        <authorList>
            <person name="Varghese N."/>
            <person name="Submissions S."/>
        </authorList>
    </citation>
    <scope>NUCLEOTIDE SEQUENCE [LARGE SCALE GENOMIC DNA]</scope>
    <source>
        <strain evidence="3">DSM 22638</strain>
    </source>
</reference>
<feature type="transmembrane region" description="Helical" evidence="1">
    <location>
        <begin position="138"/>
        <end position="157"/>
    </location>
</feature>
<feature type="transmembrane region" description="Helical" evidence="1">
    <location>
        <begin position="61"/>
        <end position="85"/>
    </location>
</feature>
<evidence type="ECO:0000256" key="1">
    <source>
        <dbReference type="SAM" id="Phobius"/>
    </source>
</evidence>
<feature type="transmembrane region" description="Helical" evidence="1">
    <location>
        <begin position="194"/>
        <end position="216"/>
    </location>
</feature>
<sequence length="218" mass="25657">MNPIYKTFESLDWMTLVLFFSLMVLALGKYLFQNRFLNFMILPFNNKYVVLYNKKGRLLNWFHILLTLFQLINFAFFLFLVQNIFYNPLWEDPLADFALIFGVVLLFQIVKMLLQLTQGFVFNTQSLITDLLFNKTSYLNHSSLIMFVANVILVYIFKDAKVVIYLALILILSINIIGLVKLMKNHQKVIISHFFYFILYLCTLEIAPLVIVGSYLKD</sequence>
<dbReference type="Proteomes" id="UP000184532">
    <property type="component" value="Unassembled WGS sequence"/>
</dbReference>
<evidence type="ECO:0000313" key="2">
    <source>
        <dbReference type="EMBL" id="SHG50752.1"/>
    </source>
</evidence>
<dbReference type="OrthoDB" id="1438590at2"/>
<keyword evidence="1" id="KW-0812">Transmembrane</keyword>
<organism evidence="2 3">
    <name type="scientific">Flagellimonas flava</name>
    <dbReference type="NCBI Taxonomy" id="570519"/>
    <lineage>
        <taxon>Bacteria</taxon>
        <taxon>Pseudomonadati</taxon>
        <taxon>Bacteroidota</taxon>
        <taxon>Flavobacteriia</taxon>
        <taxon>Flavobacteriales</taxon>
        <taxon>Flavobacteriaceae</taxon>
        <taxon>Flagellimonas</taxon>
    </lineage>
</organism>
<gene>
    <name evidence="2" type="ORF">SAMN04488116_1516</name>
</gene>
<name>A0A1M5KD85_9FLAO</name>
<evidence type="ECO:0008006" key="4">
    <source>
        <dbReference type="Google" id="ProtNLM"/>
    </source>
</evidence>
<feature type="transmembrane region" description="Helical" evidence="1">
    <location>
        <begin position="97"/>
        <end position="117"/>
    </location>
</feature>
<keyword evidence="1" id="KW-1133">Transmembrane helix</keyword>
<evidence type="ECO:0000313" key="3">
    <source>
        <dbReference type="Proteomes" id="UP000184532"/>
    </source>
</evidence>
<dbReference type="STRING" id="570519.SAMN04488116_1516"/>
<dbReference type="InterPro" id="IPR025367">
    <property type="entry name" value="DUF4271"/>
</dbReference>
<dbReference type="Pfam" id="PF14093">
    <property type="entry name" value="DUF4271"/>
    <property type="match status" value="1"/>
</dbReference>
<feature type="transmembrane region" description="Helical" evidence="1">
    <location>
        <begin position="163"/>
        <end position="182"/>
    </location>
</feature>
<dbReference type="AlphaFoldDB" id="A0A1M5KD85"/>
<accession>A0A1M5KD85</accession>
<feature type="transmembrane region" description="Helical" evidence="1">
    <location>
        <begin position="13"/>
        <end position="32"/>
    </location>
</feature>
<protein>
    <recommendedName>
        <fullName evidence="4">DUF4271 domain-containing protein</fullName>
    </recommendedName>
</protein>
<keyword evidence="3" id="KW-1185">Reference proteome</keyword>